<dbReference type="PANTHER" id="PTHR45649:SF14">
    <property type="entry name" value="GABA PERMEASE"/>
    <property type="match status" value="1"/>
</dbReference>
<keyword evidence="3 6" id="KW-0812">Transmembrane</keyword>
<keyword evidence="8" id="KW-1185">Reference proteome</keyword>
<comment type="caution">
    <text evidence="7">The sequence shown here is derived from an EMBL/GenBank/DDBJ whole genome shotgun (WGS) entry which is preliminary data.</text>
</comment>
<feature type="transmembrane region" description="Helical" evidence="6">
    <location>
        <begin position="57"/>
        <end position="78"/>
    </location>
</feature>
<sequence length="501" mass="53862">MKEETIDGLQLAQLGHAQSFKRNFSRWTMLGLAFAILNSWTALAASLSLALPSGGPIAIIWGLVTAGICNLSLAASLAEFLSAYPTAGGQYHWVAMIAPQPLKASLSWVTGWINLAGWVSLVATNCSLASTLVINIISLQSPEYEFQRWHQFLIYLGIALIAFVVNAFMHSLLPRINGLALVWSVAGFFIISITLLACAAPNYATADYVFATFINTTGWPDGIAWLLGLLQGGLGLTGFDAVAHMIEEIPNAAVEGPKIMLYCQYIGISTGFLFLLVVLFVSGGIANAATIIASPAGPLLEIFYLASNSKVGAVCLLMFPLLCLVFAGIAVLTTSSRMVFAFARDGGLPASRLWWMVHPSLGVPLNALYLNMVIVVIFGCIYLGSTVAFNAIVASSVVALGLSYGIPIALHLLQRRQLPERAFVLPSWLGWTCNIIGLVYTIVTSVLFLFPPALPVDGTSMNYCVVAFAVILVISVVQWIVDGRKNFKGPRVTLDEDGYEE</sequence>
<feature type="transmembrane region" description="Helical" evidence="6">
    <location>
        <begin position="180"/>
        <end position="203"/>
    </location>
</feature>
<dbReference type="GO" id="GO:0022857">
    <property type="term" value="F:transmembrane transporter activity"/>
    <property type="evidence" value="ECO:0007669"/>
    <property type="project" value="InterPro"/>
</dbReference>
<evidence type="ECO:0000256" key="4">
    <source>
        <dbReference type="ARBA" id="ARBA00022989"/>
    </source>
</evidence>
<dbReference type="Pfam" id="PF13520">
    <property type="entry name" value="AA_permease_2"/>
    <property type="match status" value="1"/>
</dbReference>
<proteinExistence type="predicted"/>
<gene>
    <name evidence="7" type="ORF">AK830_g271</name>
</gene>
<dbReference type="Proteomes" id="UP000050424">
    <property type="component" value="Unassembled WGS sequence"/>
</dbReference>
<evidence type="ECO:0000256" key="2">
    <source>
        <dbReference type="ARBA" id="ARBA00022448"/>
    </source>
</evidence>
<comment type="subcellular location">
    <subcellularLocation>
        <location evidence="1">Membrane</location>
        <topology evidence="1">Multi-pass membrane protein</topology>
    </subcellularLocation>
</comment>
<feature type="transmembrane region" description="Helical" evidence="6">
    <location>
        <begin position="311"/>
        <end position="332"/>
    </location>
</feature>
<keyword evidence="4 6" id="KW-1133">Transmembrane helix</keyword>
<feature type="transmembrane region" description="Helical" evidence="6">
    <location>
        <begin position="149"/>
        <end position="168"/>
    </location>
</feature>
<keyword evidence="5 6" id="KW-0472">Membrane</keyword>
<feature type="transmembrane region" description="Helical" evidence="6">
    <location>
        <begin position="223"/>
        <end position="244"/>
    </location>
</feature>
<organism evidence="7 8">
    <name type="scientific">Neonectria ditissima</name>
    <dbReference type="NCBI Taxonomy" id="78410"/>
    <lineage>
        <taxon>Eukaryota</taxon>
        <taxon>Fungi</taxon>
        <taxon>Dikarya</taxon>
        <taxon>Ascomycota</taxon>
        <taxon>Pezizomycotina</taxon>
        <taxon>Sordariomycetes</taxon>
        <taxon>Hypocreomycetidae</taxon>
        <taxon>Hypocreales</taxon>
        <taxon>Nectriaceae</taxon>
        <taxon>Neonectria</taxon>
    </lineage>
</organism>
<dbReference type="PIRSF" id="PIRSF006060">
    <property type="entry name" value="AA_transporter"/>
    <property type="match status" value="1"/>
</dbReference>
<feature type="transmembrane region" description="Helical" evidence="6">
    <location>
        <begin position="353"/>
        <end position="385"/>
    </location>
</feature>
<protein>
    <recommendedName>
        <fullName evidence="9">Choline transport protein</fullName>
    </recommendedName>
</protein>
<evidence type="ECO:0000256" key="6">
    <source>
        <dbReference type="SAM" id="Phobius"/>
    </source>
</evidence>
<dbReference type="InterPro" id="IPR004840">
    <property type="entry name" value="Amino_acid_permease_CS"/>
</dbReference>
<dbReference type="STRING" id="78410.A0A0P7BQ61"/>
<evidence type="ECO:0000256" key="3">
    <source>
        <dbReference type="ARBA" id="ARBA00022692"/>
    </source>
</evidence>
<feature type="transmembrane region" description="Helical" evidence="6">
    <location>
        <begin position="425"/>
        <end position="448"/>
    </location>
</feature>
<feature type="transmembrane region" description="Helical" evidence="6">
    <location>
        <begin position="265"/>
        <end position="291"/>
    </location>
</feature>
<feature type="transmembrane region" description="Helical" evidence="6">
    <location>
        <begin position="112"/>
        <end position="137"/>
    </location>
</feature>
<dbReference type="AlphaFoldDB" id="A0A0P7BQ61"/>
<dbReference type="OrthoDB" id="2417308at2759"/>
<name>A0A0P7BQ61_9HYPO</name>
<evidence type="ECO:0000256" key="5">
    <source>
        <dbReference type="ARBA" id="ARBA00023136"/>
    </source>
</evidence>
<feature type="transmembrane region" description="Helical" evidence="6">
    <location>
        <begin position="460"/>
        <end position="481"/>
    </location>
</feature>
<accession>A0A0P7BQ61</accession>
<dbReference type="PANTHER" id="PTHR45649">
    <property type="entry name" value="AMINO-ACID PERMEASE BAT1"/>
    <property type="match status" value="1"/>
</dbReference>
<reference evidence="7 8" key="1">
    <citation type="submission" date="2015-09" db="EMBL/GenBank/DDBJ databases">
        <title>Draft genome of a European isolate of the apple canker pathogen Neonectria ditissima.</title>
        <authorList>
            <person name="Gomez-Cortecero A."/>
            <person name="Harrison R.J."/>
            <person name="Armitage A.D."/>
        </authorList>
    </citation>
    <scope>NUCLEOTIDE SEQUENCE [LARGE SCALE GENOMIC DNA]</scope>
    <source>
        <strain evidence="7 8">R09/05</strain>
    </source>
</reference>
<keyword evidence="2" id="KW-0813">Transport</keyword>
<dbReference type="PROSITE" id="PS00218">
    <property type="entry name" value="AMINO_ACID_PERMEASE_1"/>
    <property type="match status" value="1"/>
</dbReference>
<dbReference type="Gene3D" id="1.20.1740.10">
    <property type="entry name" value="Amino acid/polyamine transporter I"/>
    <property type="match status" value="1"/>
</dbReference>
<dbReference type="EMBL" id="LKCW01000002">
    <property type="protein sequence ID" value="KPM46170.1"/>
    <property type="molecule type" value="Genomic_DNA"/>
</dbReference>
<evidence type="ECO:0008006" key="9">
    <source>
        <dbReference type="Google" id="ProtNLM"/>
    </source>
</evidence>
<feature type="transmembrane region" description="Helical" evidence="6">
    <location>
        <begin position="391"/>
        <end position="413"/>
    </location>
</feature>
<evidence type="ECO:0000313" key="8">
    <source>
        <dbReference type="Proteomes" id="UP000050424"/>
    </source>
</evidence>
<evidence type="ECO:0000313" key="7">
    <source>
        <dbReference type="EMBL" id="KPM46170.1"/>
    </source>
</evidence>
<feature type="transmembrane region" description="Helical" evidence="6">
    <location>
        <begin position="29"/>
        <end position="51"/>
    </location>
</feature>
<dbReference type="GO" id="GO:0016020">
    <property type="term" value="C:membrane"/>
    <property type="evidence" value="ECO:0007669"/>
    <property type="project" value="UniProtKB-SubCell"/>
</dbReference>
<dbReference type="GO" id="GO:0006865">
    <property type="term" value="P:amino acid transport"/>
    <property type="evidence" value="ECO:0007669"/>
    <property type="project" value="InterPro"/>
</dbReference>
<dbReference type="InterPro" id="IPR002293">
    <property type="entry name" value="AA/rel_permease1"/>
</dbReference>
<evidence type="ECO:0000256" key="1">
    <source>
        <dbReference type="ARBA" id="ARBA00004141"/>
    </source>
</evidence>